<dbReference type="EMBL" id="MDCE01000046">
    <property type="protein sequence ID" value="PPV04908.1"/>
    <property type="molecule type" value="Genomic_DNA"/>
</dbReference>
<proteinExistence type="predicted"/>
<feature type="region of interest" description="Disordered" evidence="1">
    <location>
        <begin position="609"/>
        <end position="643"/>
    </location>
</feature>
<accession>A0A1C3NRQ6</accession>
<keyword evidence="5" id="KW-1185">Reference proteome</keyword>
<dbReference type="Gene3D" id="2.160.20.10">
    <property type="entry name" value="Single-stranded right-handed beta-helix, Pectin lyase-like"/>
    <property type="match status" value="1"/>
</dbReference>
<dbReference type="STRING" id="56449.XBLMG947_3880"/>
<reference evidence="2 5" key="2">
    <citation type="submission" date="2016-08" db="EMBL/GenBank/DDBJ databases">
        <title>Evolution of the type three secretion system and type three effector repertoires in Xanthomonas.</title>
        <authorList>
            <person name="Merda D."/>
            <person name="Briand M."/>
            <person name="Bosis E."/>
            <person name="Rousseau C."/>
            <person name="Portier P."/>
            <person name="Jacques M.-A."/>
            <person name="Fischer-Le Saux M."/>
        </authorList>
    </citation>
    <scope>NUCLEOTIDE SEQUENCE [LARGE SCALE GENOMIC DNA]</scope>
    <source>
        <strain evidence="2 5">CFBP1976</strain>
    </source>
</reference>
<evidence type="ECO:0000313" key="2">
    <source>
        <dbReference type="EMBL" id="PPV04908.1"/>
    </source>
</evidence>
<reference evidence="3 4" key="1">
    <citation type="submission" date="2016-06" db="EMBL/GenBank/DDBJ databases">
        <authorList>
            <person name="Kjaerup R.B."/>
            <person name="Dalgaard T.S."/>
            <person name="Juul-Madsen H.R."/>
        </authorList>
    </citation>
    <scope>NUCLEOTIDE SEQUENCE [LARGE SCALE GENOMIC DNA]</scope>
    <source>
        <strain evidence="3">LMG947</strain>
    </source>
</reference>
<evidence type="ECO:0000313" key="3">
    <source>
        <dbReference type="EMBL" id="SBV53077.1"/>
    </source>
</evidence>
<gene>
    <name evidence="3" type="ORF">XBLMG947_3880</name>
    <name evidence="2" type="ORF">XbrCFBP1976_19955</name>
</gene>
<feature type="compositionally biased region" description="Polar residues" evidence="1">
    <location>
        <begin position="618"/>
        <end position="628"/>
    </location>
</feature>
<dbReference type="SUPFAM" id="SSF51126">
    <property type="entry name" value="Pectin lyase-like"/>
    <property type="match status" value="1"/>
</dbReference>
<dbReference type="GO" id="GO:0016829">
    <property type="term" value="F:lyase activity"/>
    <property type="evidence" value="ECO:0007669"/>
    <property type="project" value="UniProtKB-KW"/>
</dbReference>
<evidence type="ECO:0000313" key="5">
    <source>
        <dbReference type="Proteomes" id="UP000239710"/>
    </source>
</evidence>
<dbReference type="EMBL" id="FLTX01000074">
    <property type="protein sequence ID" value="SBV53077.1"/>
    <property type="molecule type" value="Genomic_DNA"/>
</dbReference>
<dbReference type="InterPro" id="IPR011050">
    <property type="entry name" value="Pectin_lyase_fold/virulence"/>
</dbReference>
<dbReference type="InterPro" id="IPR012334">
    <property type="entry name" value="Pectin_lyas_fold"/>
</dbReference>
<name>A0A1C3NRQ6_9XANT</name>
<organism evidence="3 4">
    <name type="scientific">Xanthomonas bromi</name>
    <dbReference type="NCBI Taxonomy" id="56449"/>
    <lineage>
        <taxon>Bacteria</taxon>
        <taxon>Pseudomonadati</taxon>
        <taxon>Pseudomonadota</taxon>
        <taxon>Gammaproteobacteria</taxon>
        <taxon>Lysobacterales</taxon>
        <taxon>Lysobacteraceae</taxon>
        <taxon>Xanthomonas</taxon>
    </lineage>
</organism>
<dbReference type="Proteomes" id="UP000239710">
    <property type="component" value="Unassembled WGS sequence"/>
</dbReference>
<evidence type="ECO:0000256" key="1">
    <source>
        <dbReference type="SAM" id="MobiDB-lite"/>
    </source>
</evidence>
<dbReference type="Proteomes" id="UP000092503">
    <property type="component" value="Unassembled WGS sequence"/>
</dbReference>
<evidence type="ECO:0000313" key="4">
    <source>
        <dbReference type="Proteomes" id="UP000092503"/>
    </source>
</evidence>
<dbReference type="AlphaFoldDB" id="A0A1C3NRQ6"/>
<sequence length="643" mass="68825">MFGTALGRMSDSSQPVRIALVKDGTVQRMLTADASNPKEGMYAQSFAIPADLPPGDYELYLHNGSGGPSAWSRYSNFGIGADRTAAPHTITTVNIAYQTNWPGTLCTVAAPVGNGAPDDQSFSDAFACAANGGLISIPAGNYTLSQQYAQGFDMKIPDHVVIAGAGKDATVLSFPSADNNATLFKGGGRYSTPVNQPKCGPPINYEANLFGIRDLSIDAPAMRSGTGIKFEHMSVLDLHSVPFVSNVRLTLGRPQDRSGEGPATVGIAANKVSNLQVIGNEITASKPILMDGNIYGVTVQSNILHWHELAMAFKYTMQNALITHNETISAGAPYHNRPAELGFGAPQRDVYYADNVSTYPQDAGDPWQLTLDEGKGNYLGQVAASSGATLTLAKNANALEGLCDPDGNSAMIVSGKGAGQQRYLSGNATPLGNRVNLDRAWDIPPDQTSIVSIVTTSGRMLFVNNDHDGAGEINNFYPSADIIHAYNRLHRYGASMVQVSGFYTNDPGLLTGWHSQMLNNEVTENAVANPQSLKKPTASFKLEGSNKKISVETQEHAWYSDAVISTGIIRNNHFAAGATGNVALWDRVKNSLIENNVVPEVRIQNQNVKDSLIRNNRKPNSTKGSDVIQNEERPENGNIVITP</sequence>
<keyword evidence="3" id="KW-0456">Lyase</keyword>
<protein>
    <submittedName>
        <fullName evidence="3">Pectate lyase superfamily protein</fullName>
    </submittedName>
</protein>